<name>A0A327RAF7_9FLAO</name>
<dbReference type="EMBL" id="QLLO01000007">
    <property type="protein sequence ID" value="RAJ13158.1"/>
    <property type="molecule type" value="Genomic_DNA"/>
</dbReference>
<dbReference type="PANTHER" id="PTHR30160:SF7">
    <property type="entry name" value="ADP-HEPTOSE--LPS HEPTOSYLTRANSFERASE 2"/>
    <property type="match status" value="1"/>
</dbReference>
<dbReference type="Pfam" id="PF01075">
    <property type="entry name" value="Glyco_transf_9"/>
    <property type="match status" value="1"/>
</dbReference>
<evidence type="ECO:0000256" key="2">
    <source>
        <dbReference type="ARBA" id="ARBA00022679"/>
    </source>
</evidence>
<dbReference type="GO" id="GO:0009244">
    <property type="term" value="P:lipopolysaccharide core region biosynthetic process"/>
    <property type="evidence" value="ECO:0007669"/>
    <property type="project" value="TreeGrafter"/>
</dbReference>
<dbReference type="OrthoDB" id="9772349at2"/>
<keyword evidence="4" id="KW-1185">Reference proteome</keyword>
<proteinExistence type="predicted"/>
<dbReference type="PANTHER" id="PTHR30160">
    <property type="entry name" value="TETRAACYLDISACCHARIDE 4'-KINASE-RELATED"/>
    <property type="match status" value="1"/>
</dbReference>
<dbReference type="AlphaFoldDB" id="A0A327RAF7"/>
<accession>A0A327RAF7</accession>
<dbReference type="GO" id="GO:0005829">
    <property type="term" value="C:cytosol"/>
    <property type="evidence" value="ECO:0007669"/>
    <property type="project" value="TreeGrafter"/>
</dbReference>
<dbReference type="InterPro" id="IPR002201">
    <property type="entry name" value="Glyco_trans_9"/>
</dbReference>
<comment type="caution">
    <text evidence="3">The sequence shown here is derived from an EMBL/GenBank/DDBJ whole genome shotgun (WGS) entry which is preliminary data.</text>
</comment>
<gene>
    <name evidence="3" type="ORF">LY08_02057</name>
</gene>
<dbReference type="Proteomes" id="UP000248703">
    <property type="component" value="Unassembled WGS sequence"/>
</dbReference>
<dbReference type="CDD" id="cd03789">
    <property type="entry name" value="GT9_LPS_heptosyltransferase"/>
    <property type="match status" value="1"/>
</dbReference>
<evidence type="ECO:0000313" key="4">
    <source>
        <dbReference type="Proteomes" id="UP000248703"/>
    </source>
</evidence>
<evidence type="ECO:0000313" key="3">
    <source>
        <dbReference type="EMBL" id="RAJ13158.1"/>
    </source>
</evidence>
<organism evidence="3 4">
    <name type="scientific">Olleya aquimaris</name>
    <dbReference type="NCBI Taxonomy" id="639310"/>
    <lineage>
        <taxon>Bacteria</taxon>
        <taxon>Pseudomonadati</taxon>
        <taxon>Bacteroidota</taxon>
        <taxon>Flavobacteriia</taxon>
        <taxon>Flavobacteriales</taxon>
        <taxon>Flavobacteriaceae</taxon>
    </lineage>
</organism>
<sequence length="353" mass="41115">MKKILVIQNKRIGDVLIASVIAQNMKTVYPDSQIDFLVYDYTVGVIENNPSIDNIIAINEKELKQILNLKQLISRVKKTKYDIIFDPYSKLQSRIICYFSGADMRIGFQKRGKNPWFKFYTHTVPFLEEKTHPCGKAIEDRVHMFNSFFPLPQDQIDYHPHIVLTEKEQQYNKLDKYNKPAIMLGILGSTPQKSMPYDYIVKLIDHITSAFDVNVLFNYAPHQKEDALGIYKQCQNKENIIIDIYEDSIRGFITLMNKCKLLVGNEGGIVHIAKALDKPTFTIFSPYVLKEHWASFEDGKQHTSIHLLEEKPDLFSTDREERRKIEEDPSYMYKQLTPEMIIPKLDAFLNSHL</sequence>
<reference evidence="3 4" key="1">
    <citation type="submission" date="2018-06" db="EMBL/GenBank/DDBJ databases">
        <title>Genomic Encyclopedia of Archaeal and Bacterial Type Strains, Phase II (KMG-II): from individual species to whole genera.</title>
        <authorList>
            <person name="Goeker M."/>
        </authorList>
    </citation>
    <scope>NUCLEOTIDE SEQUENCE [LARGE SCALE GENOMIC DNA]</scope>
    <source>
        <strain evidence="3 4">DSM 24464</strain>
    </source>
</reference>
<dbReference type="RefSeq" id="WP_111660344.1">
    <property type="nucleotide sequence ID" value="NZ_QLLO01000007.1"/>
</dbReference>
<evidence type="ECO:0000256" key="1">
    <source>
        <dbReference type="ARBA" id="ARBA00022676"/>
    </source>
</evidence>
<keyword evidence="1" id="KW-0328">Glycosyltransferase</keyword>
<dbReference type="InterPro" id="IPR051199">
    <property type="entry name" value="LPS_LOS_Heptosyltrfase"/>
</dbReference>
<dbReference type="Gene3D" id="3.40.50.2000">
    <property type="entry name" value="Glycogen Phosphorylase B"/>
    <property type="match status" value="2"/>
</dbReference>
<protein>
    <submittedName>
        <fullName evidence="3">Heptosyltransferase-2</fullName>
    </submittedName>
</protein>
<dbReference type="GO" id="GO:0008713">
    <property type="term" value="F:ADP-heptose-lipopolysaccharide heptosyltransferase activity"/>
    <property type="evidence" value="ECO:0007669"/>
    <property type="project" value="TreeGrafter"/>
</dbReference>
<keyword evidence="2 3" id="KW-0808">Transferase</keyword>
<dbReference type="SUPFAM" id="SSF53756">
    <property type="entry name" value="UDP-Glycosyltransferase/glycogen phosphorylase"/>
    <property type="match status" value="1"/>
</dbReference>